<dbReference type="Proteomes" id="UP000029060">
    <property type="component" value="Unassembled WGS sequence"/>
</dbReference>
<feature type="transmembrane region" description="Helical" evidence="1">
    <location>
        <begin position="238"/>
        <end position="263"/>
    </location>
</feature>
<sequence length="540" mass="58371">MSEVLSIIRLRWTMQRSAMRAKPVSMVMFVLGLLFSMALIVGTGICCWSLGSVDTSESNILHAAMLLVGALLSFGALLLQIMSLGQGTVLSLSKFELFGIRDRVLSISLLLASVCGIPGITILLTLLASGFAYRSTSVAVIVTAVVSAFLAVITIFVLTRIITILLSSVTFSKKGRNILHVGAFLVLMAIGQLPNLLGNDYLELLLYGSASRGVLGMLAWTPFVAAFQLPFDAMAGQWLFVAIRVLVIAVTWAFCHWLCMWYLRKARQSSGSSTVKVVSGQKGLGLFRFVPDNASGAVSARLAIYLRKDVRQISMLILPLLLVVMAAFRGANASDAVWQATLVGPLLVMICESNGLAYDGRGLYMEAICGVRGWYDRIGRMRVNAAIIVVYGMLLMVIAFAITGYWKTPEHILEGLIYTVAAMSVGLCSLGVAEVVSCTLMYPVAPMDRPFSAPQGRGATQFLFPIIHVVVSLVTLLPSILVVVLLLVTHNAGLMWIMMPVSLINGLAVLFLGSWLGGKLMDARMTKILSTLDDFASLQQ</sequence>
<dbReference type="RefSeq" id="WP_033523229.1">
    <property type="nucleotide sequence ID" value="NZ_JGZC01000003.1"/>
</dbReference>
<evidence type="ECO:0000313" key="2">
    <source>
        <dbReference type="EMBL" id="KFI71183.1"/>
    </source>
</evidence>
<dbReference type="OrthoDB" id="3261041at2"/>
<feature type="transmembrane region" description="Helical" evidence="1">
    <location>
        <begin position="418"/>
        <end position="442"/>
    </location>
</feature>
<proteinExistence type="predicted"/>
<feature type="transmembrane region" description="Helical" evidence="1">
    <location>
        <begin position="178"/>
        <end position="197"/>
    </location>
</feature>
<feature type="transmembrane region" description="Helical" evidence="1">
    <location>
        <begin position="462"/>
        <end position="488"/>
    </location>
</feature>
<feature type="transmembrane region" description="Helical" evidence="1">
    <location>
        <begin position="138"/>
        <end position="166"/>
    </location>
</feature>
<feature type="transmembrane region" description="Helical" evidence="1">
    <location>
        <begin position="313"/>
        <end position="331"/>
    </location>
</feature>
<evidence type="ECO:0000313" key="3">
    <source>
        <dbReference type="Proteomes" id="UP000029060"/>
    </source>
</evidence>
<dbReference type="AlphaFoldDB" id="A0A087BJI3"/>
<feature type="transmembrane region" description="Helical" evidence="1">
    <location>
        <begin position="385"/>
        <end position="406"/>
    </location>
</feature>
<feature type="transmembrane region" description="Helical" evidence="1">
    <location>
        <begin position="104"/>
        <end position="132"/>
    </location>
</feature>
<organism evidence="2 3">
    <name type="scientific">Bifidobacterium merycicum</name>
    <dbReference type="NCBI Taxonomy" id="78345"/>
    <lineage>
        <taxon>Bacteria</taxon>
        <taxon>Bacillati</taxon>
        <taxon>Actinomycetota</taxon>
        <taxon>Actinomycetes</taxon>
        <taxon>Bifidobacteriales</taxon>
        <taxon>Bifidobacteriaceae</taxon>
        <taxon>Bifidobacterium</taxon>
    </lineage>
</organism>
<keyword evidence="1" id="KW-0812">Transmembrane</keyword>
<name>A0A087BJI3_9BIFI</name>
<keyword evidence="1" id="KW-1133">Transmembrane helix</keyword>
<reference evidence="2 3" key="1">
    <citation type="submission" date="2014-03" db="EMBL/GenBank/DDBJ databases">
        <title>Genomics of Bifidobacteria.</title>
        <authorList>
            <person name="Ventura M."/>
            <person name="Milani C."/>
            <person name="Lugli G.A."/>
        </authorList>
    </citation>
    <scope>NUCLEOTIDE SEQUENCE [LARGE SCALE GENOMIC DNA]</scope>
    <source>
        <strain evidence="2 3">LMG 11341</strain>
    </source>
</reference>
<feature type="transmembrane region" description="Helical" evidence="1">
    <location>
        <begin position="494"/>
        <end position="517"/>
    </location>
</feature>
<keyword evidence="3" id="KW-1185">Reference proteome</keyword>
<feature type="transmembrane region" description="Helical" evidence="1">
    <location>
        <begin position="337"/>
        <end position="358"/>
    </location>
</feature>
<feature type="transmembrane region" description="Helical" evidence="1">
    <location>
        <begin position="60"/>
        <end position="83"/>
    </location>
</feature>
<protein>
    <submittedName>
        <fullName evidence="2">ABC transporter permease</fullName>
    </submittedName>
</protein>
<dbReference type="STRING" id="78345.BMERY_1531"/>
<dbReference type="EMBL" id="JGZC01000003">
    <property type="protein sequence ID" value="KFI71183.1"/>
    <property type="molecule type" value="Genomic_DNA"/>
</dbReference>
<accession>A0A087BJI3</accession>
<gene>
    <name evidence="2" type="ORF">BMERY_1531</name>
</gene>
<comment type="caution">
    <text evidence="2">The sequence shown here is derived from an EMBL/GenBank/DDBJ whole genome shotgun (WGS) entry which is preliminary data.</text>
</comment>
<dbReference type="eggNOG" id="ENOG502Z89R">
    <property type="taxonomic scope" value="Bacteria"/>
</dbReference>
<evidence type="ECO:0000256" key="1">
    <source>
        <dbReference type="SAM" id="Phobius"/>
    </source>
</evidence>
<keyword evidence="1" id="KW-0472">Membrane</keyword>